<dbReference type="Proteomes" id="UP000252004">
    <property type="component" value="Chromosome"/>
</dbReference>
<dbReference type="InterPro" id="IPR018960">
    <property type="entry name" value="DUF1990"/>
</dbReference>
<evidence type="ECO:0000313" key="2">
    <source>
        <dbReference type="EMBL" id="AXE24158.1"/>
    </source>
</evidence>
<evidence type="ECO:0000313" key="3">
    <source>
        <dbReference type="Proteomes" id="UP000252004"/>
    </source>
</evidence>
<protein>
    <submittedName>
        <fullName evidence="2">DUF1990 domain-containing protein</fullName>
    </submittedName>
</protein>
<dbReference type="PANTHER" id="PTHR34202">
    <property type="entry name" value="UPF0548 PROTEIN"/>
    <property type="match status" value="1"/>
</dbReference>
<reference evidence="2 3" key="1">
    <citation type="submission" date="2018-01" db="EMBL/GenBank/DDBJ databases">
        <title>Draft genome Sequence of streptomyces globosus LZH-48.</title>
        <authorList>
            <person name="Ran K."/>
            <person name="Li Z."/>
            <person name="Wei S."/>
            <person name="Dong R."/>
        </authorList>
    </citation>
    <scope>NUCLEOTIDE SEQUENCE [LARGE SCALE GENOMIC DNA]</scope>
    <source>
        <strain evidence="2 3">LZH-48</strain>
    </source>
</reference>
<sequence length="177" mass="19229">MTRLSGAARPALTYPERGATASLPLPERYHHLRHRTRLGRGRAVFEAAGAALTTFGAHRAAGAAVRCGHGAVRPGSRVAVGLGWGPLRIEAPCEVVWTVYEPARTGFAYGTLAGHPEEGEESFLVLLDRDGSVWFEVTAFSRPARWYTRAAGPLVPLFQRCYARRLGRALRRLAAPA</sequence>
<dbReference type="AlphaFoldDB" id="A0A344TZT7"/>
<dbReference type="PIRSF" id="PIRSF010260">
    <property type="entry name" value="UCP010260"/>
    <property type="match status" value="1"/>
</dbReference>
<dbReference type="OrthoDB" id="120660at2"/>
<keyword evidence="3" id="KW-1185">Reference proteome</keyword>
<organism evidence="2 3">
    <name type="scientific">Streptomyces globosus</name>
    <dbReference type="NCBI Taxonomy" id="68209"/>
    <lineage>
        <taxon>Bacteria</taxon>
        <taxon>Bacillati</taxon>
        <taxon>Actinomycetota</taxon>
        <taxon>Actinomycetes</taxon>
        <taxon>Kitasatosporales</taxon>
        <taxon>Streptomycetaceae</taxon>
        <taxon>Streptomyces</taxon>
    </lineage>
</organism>
<dbReference type="InterPro" id="IPR014457">
    <property type="entry name" value="UCP010260"/>
</dbReference>
<evidence type="ECO:0000259" key="1">
    <source>
        <dbReference type="Pfam" id="PF09348"/>
    </source>
</evidence>
<name>A0A344TZT7_9ACTN</name>
<dbReference type="PANTHER" id="PTHR34202:SF1">
    <property type="entry name" value="UPF0548 PROTEIN"/>
    <property type="match status" value="1"/>
</dbReference>
<accession>A0A344TZT7</accession>
<dbReference type="KEGG" id="sgz:C0216_12445"/>
<dbReference type="EMBL" id="CP030862">
    <property type="protein sequence ID" value="AXE24158.1"/>
    <property type="molecule type" value="Genomic_DNA"/>
</dbReference>
<proteinExistence type="predicted"/>
<gene>
    <name evidence="2" type="ORF">C0216_12445</name>
</gene>
<feature type="domain" description="DUF1990" evidence="1">
    <location>
        <begin position="13"/>
        <end position="169"/>
    </location>
</feature>
<dbReference type="Pfam" id="PF09348">
    <property type="entry name" value="DUF1990"/>
    <property type="match status" value="1"/>
</dbReference>
<dbReference type="RefSeq" id="WP_114055339.1">
    <property type="nucleotide sequence ID" value="NZ_CP030862.1"/>
</dbReference>